<name>A0A1S1MXL2_9GAMM</name>
<keyword evidence="8" id="KW-0442">Lipid degradation</keyword>
<evidence type="ECO:0000313" key="16">
    <source>
        <dbReference type="EMBL" id="OHU90127.1"/>
    </source>
</evidence>
<comment type="similarity">
    <text evidence="3">Belongs to the lipase chaperone family.</text>
</comment>
<evidence type="ECO:0000256" key="13">
    <source>
        <dbReference type="ARBA" id="ARBA00030948"/>
    </source>
</evidence>
<keyword evidence="10" id="KW-0443">Lipid metabolism</keyword>
<evidence type="ECO:0000256" key="6">
    <source>
        <dbReference type="ARBA" id="ARBA00022519"/>
    </source>
</evidence>
<evidence type="ECO:0000256" key="7">
    <source>
        <dbReference type="ARBA" id="ARBA00022692"/>
    </source>
</evidence>
<evidence type="ECO:0000256" key="5">
    <source>
        <dbReference type="ARBA" id="ARBA00022475"/>
    </source>
</evidence>
<sequence>MSKWGLGAVICIVVGYFYFAGSQTLLSEHTIILHESTLTQTDKTPHHNSIAVEKRVHQRCDPVSKADKNTLDDWLLALQNSNQHHLWRAHLKQLDNCLHEYVETYMAYKQALTEVDENLNIFERHELLQSIQQRFFSAQVIALWFAQENAWNAQAIERWKILADKQLSEAQKQQLIAQHVSQLPEREQRLINNSTQLHELADSWQMQDYNQLSARFGDEAAERIIALQKERASWQQKLAKFERERAHILAFELSHDEKTQAIEQLKQSMFSDNEQKRLPNTQASLFVD</sequence>
<keyword evidence="9" id="KW-1133">Transmembrane helix</keyword>
<dbReference type="STRING" id="1859457.BET10_15245"/>
<dbReference type="Pfam" id="PF03280">
    <property type="entry name" value="Lipase_chap"/>
    <property type="match status" value="1"/>
</dbReference>
<keyword evidence="7" id="KW-0812">Transmembrane</keyword>
<dbReference type="GO" id="GO:0051082">
    <property type="term" value="F:unfolded protein binding"/>
    <property type="evidence" value="ECO:0007669"/>
    <property type="project" value="InterPro"/>
</dbReference>
<dbReference type="GO" id="GO:0005886">
    <property type="term" value="C:plasma membrane"/>
    <property type="evidence" value="ECO:0007669"/>
    <property type="project" value="UniProtKB-SubCell"/>
</dbReference>
<evidence type="ECO:0000256" key="15">
    <source>
        <dbReference type="ARBA" id="ARBA00033028"/>
    </source>
</evidence>
<keyword evidence="17" id="KW-1185">Reference proteome</keyword>
<protein>
    <recommendedName>
        <fullName evidence="4">Lipase chaperone</fullName>
    </recommendedName>
    <alternativeName>
        <fullName evidence="15">Lipase foldase</fullName>
    </alternativeName>
    <alternativeName>
        <fullName evidence="13">Lipase helper protein</fullName>
    </alternativeName>
    <alternativeName>
        <fullName evidence="14">Lipase modulator</fullName>
    </alternativeName>
</protein>
<reference evidence="16 17" key="1">
    <citation type="submission" date="2016-09" db="EMBL/GenBank/DDBJ databases">
        <title>Pseudoalteromonas amylolytica sp. nov., isolated from the surface seawater.</title>
        <authorList>
            <person name="Wu Y.-H."/>
            <person name="Cheng H."/>
            <person name="Jin X.-B."/>
            <person name="Wang C.-S."/>
            <person name="Xu X.-W."/>
        </authorList>
    </citation>
    <scope>NUCLEOTIDE SEQUENCE [LARGE SCALE GENOMIC DNA]</scope>
    <source>
        <strain evidence="16 17">JW1</strain>
    </source>
</reference>
<comment type="subcellular location">
    <subcellularLocation>
        <location evidence="2">Cell inner membrane</location>
        <topology evidence="2">Single-pass membrane protein</topology>
        <orientation evidence="2">Periplasmic side</orientation>
    </subcellularLocation>
</comment>
<evidence type="ECO:0000256" key="14">
    <source>
        <dbReference type="ARBA" id="ARBA00031542"/>
    </source>
</evidence>
<evidence type="ECO:0000313" key="17">
    <source>
        <dbReference type="Proteomes" id="UP000179786"/>
    </source>
</evidence>
<dbReference type="SUPFAM" id="SSF158855">
    <property type="entry name" value="Lipase chaperone-like"/>
    <property type="match status" value="1"/>
</dbReference>
<dbReference type="InterPro" id="IPR004961">
    <property type="entry name" value="Lipase_chaperone"/>
</dbReference>
<dbReference type="GO" id="GO:0006457">
    <property type="term" value="P:protein folding"/>
    <property type="evidence" value="ECO:0007669"/>
    <property type="project" value="InterPro"/>
</dbReference>
<evidence type="ECO:0000256" key="10">
    <source>
        <dbReference type="ARBA" id="ARBA00023098"/>
    </source>
</evidence>
<evidence type="ECO:0000256" key="9">
    <source>
        <dbReference type="ARBA" id="ARBA00022989"/>
    </source>
</evidence>
<evidence type="ECO:0000256" key="12">
    <source>
        <dbReference type="ARBA" id="ARBA00023186"/>
    </source>
</evidence>
<gene>
    <name evidence="16" type="ORF">BET10_15245</name>
</gene>
<evidence type="ECO:0000256" key="1">
    <source>
        <dbReference type="ARBA" id="ARBA00003280"/>
    </source>
</evidence>
<accession>A0A1S1MXL2</accession>
<evidence type="ECO:0000256" key="11">
    <source>
        <dbReference type="ARBA" id="ARBA00023136"/>
    </source>
</evidence>
<dbReference type="AlphaFoldDB" id="A0A1S1MXL2"/>
<evidence type="ECO:0000256" key="3">
    <source>
        <dbReference type="ARBA" id="ARBA00010358"/>
    </source>
</evidence>
<comment type="function">
    <text evidence="1">May be involved in the folding of the extracellular lipase during its passage through the periplasm.</text>
</comment>
<proteinExistence type="inferred from homology"/>
<dbReference type="Proteomes" id="UP000179786">
    <property type="component" value="Unassembled WGS sequence"/>
</dbReference>
<evidence type="ECO:0000256" key="8">
    <source>
        <dbReference type="ARBA" id="ARBA00022963"/>
    </source>
</evidence>
<keyword evidence="5" id="KW-1003">Cell membrane</keyword>
<evidence type="ECO:0000256" key="2">
    <source>
        <dbReference type="ARBA" id="ARBA00004383"/>
    </source>
</evidence>
<dbReference type="GO" id="GO:0016042">
    <property type="term" value="P:lipid catabolic process"/>
    <property type="evidence" value="ECO:0007669"/>
    <property type="project" value="UniProtKB-KW"/>
</dbReference>
<dbReference type="EMBL" id="MKJU01000027">
    <property type="protein sequence ID" value="OHU90127.1"/>
    <property type="molecule type" value="Genomic_DNA"/>
</dbReference>
<keyword evidence="11" id="KW-0472">Membrane</keyword>
<evidence type="ECO:0000256" key="4">
    <source>
        <dbReference type="ARBA" id="ARBA00019692"/>
    </source>
</evidence>
<keyword evidence="12" id="KW-0143">Chaperone</keyword>
<organism evidence="16 17">
    <name type="scientific">Pseudoalteromonas amylolytica</name>
    <dbReference type="NCBI Taxonomy" id="1859457"/>
    <lineage>
        <taxon>Bacteria</taxon>
        <taxon>Pseudomonadati</taxon>
        <taxon>Pseudomonadota</taxon>
        <taxon>Gammaproteobacteria</taxon>
        <taxon>Alteromonadales</taxon>
        <taxon>Pseudoalteromonadaceae</taxon>
        <taxon>Pseudoalteromonas</taxon>
    </lineage>
</organism>
<dbReference type="OrthoDB" id="6292024at2"/>
<keyword evidence="6" id="KW-0997">Cell inner membrane</keyword>
<dbReference type="RefSeq" id="WP_070986093.1">
    <property type="nucleotide sequence ID" value="NZ_MKJU01000027.1"/>
</dbReference>
<comment type="caution">
    <text evidence="16">The sequence shown here is derived from an EMBL/GenBank/DDBJ whole genome shotgun (WGS) entry which is preliminary data.</text>
</comment>